<accession>A0A9D1HYL5</accession>
<gene>
    <name evidence="1" type="ORF">IAD17_07485</name>
</gene>
<dbReference type="Gene3D" id="3.40.50.1000">
    <property type="entry name" value="HAD superfamily/HAD-like"/>
    <property type="match status" value="1"/>
</dbReference>
<dbReference type="NCBIfam" id="TIGR01484">
    <property type="entry name" value="HAD-SF-IIB"/>
    <property type="match status" value="1"/>
</dbReference>
<dbReference type="GO" id="GO:0016791">
    <property type="term" value="F:phosphatase activity"/>
    <property type="evidence" value="ECO:0007669"/>
    <property type="project" value="TreeGrafter"/>
</dbReference>
<name>A0A9D1HYL5_9ACTN</name>
<dbReference type="InterPro" id="IPR006379">
    <property type="entry name" value="HAD-SF_hydro_IIB"/>
</dbReference>
<evidence type="ECO:0000313" key="1">
    <source>
        <dbReference type="EMBL" id="HIU24749.1"/>
    </source>
</evidence>
<dbReference type="GO" id="GO:0005829">
    <property type="term" value="C:cytosol"/>
    <property type="evidence" value="ECO:0007669"/>
    <property type="project" value="TreeGrafter"/>
</dbReference>
<dbReference type="PANTHER" id="PTHR10000">
    <property type="entry name" value="PHOSPHOSERINE PHOSPHATASE"/>
    <property type="match status" value="1"/>
</dbReference>
<dbReference type="InterPro" id="IPR023214">
    <property type="entry name" value="HAD_sf"/>
</dbReference>
<organism evidence="1 2">
    <name type="scientific">Candidatus Coprovicinus avistercoris</name>
    <dbReference type="NCBI Taxonomy" id="2840754"/>
    <lineage>
        <taxon>Bacteria</taxon>
        <taxon>Bacillati</taxon>
        <taxon>Actinomycetota</taxon>
        <taxon>Coriobacteriia</taxon>
        <taxon>Coriobacteriales</taxon>
        <taxon>Coriobacteriaceae</taxon>
        <taxon>Coriobacteriaceae incertae sedis</taxon>
        <taxon>Candidatus Coprovicinus</taxon>
    </lineage>
</organism>
<dbReference type="PANTHER" id="PTHR10000:SF8">
    <property type="entry name" value="HAD SUPERFAMILY HYDROLASE-LIKE, TYPE 3"/>
    <property type="match status" value="1"/>
</dbReference>
<reference evidence="1" key="2">
    <citation type="journal article" date="2021" name="PeerJ">
        <title>Extensive microbial diversity within the chicken gut microbiome revealed by metagenomics and culture.</title>
        <authorList>
            <person name="Gilroy R."/>
            <person name="Ravi A."/>
            <person name="Getino M."/>
            <person name="Pursley I."/>
            <person name="Horton D.L."/>
            <person name="Alikhan N.F."/>
            <person name="Baker D."/>
            <person name="Gharbi K."/>
            <person name="Hall N."/>
            <person name="Watson M."/>
            <person name="Adriaenssens E.M."/>
            <person name="Foster-Nyarko E."/>
            <person name="Jarju S."/>
            <person name="Secka A."/>
            <person name="Antonio M."/>
            <person name="Oren A."/>
            <person name="Chaudhuri R.R."/>
            <person name="La Ragione R."/>
            <person name="Hildebrand F."/>
            <person name="Pallen M.J."/>
        </authorList>
    </citation>
    <scope>NUCLEOTIDE SEQUENCE</scope>
    <source>
        <strain evidence="1">ChiHjej12B11-29160</strain>
    </source>
</reference>
<dbReference type="SFLD" id="SFLDS00003">
    <property type="entry name" value="Haloacid_Dehalogenase"/>
    <property type="match status" value="1"/>
</dbReference>
<dbReference type="SUPFAM" id="SSF56784">
    <property type="entry name" value="HAD-like"/>
    <property type="match status" value="1"/>
</dbReference>
<dbReference type="Pfam" id="PF08282">
    <property type="entry name" value="Hydrolase_3"/>
    <property type="match status" value="1"/>
</dbReference>
<proteinExistence type="predicted"/>
<evidence type="ECO:0000313" key="2">
    <source>
        <dbReference type="Proteomes" id="UP000824078"/>
    </source>
</evidence>
<sequence length="277" mass="29632">MIKLVLTDIDNTLVPLGNESATEHAIAGVHALLDAGIHFGPATGRDLDGMERFFRGDADCYATGLISNGKLVYLNGELVKANYLDHAGVERLCEYLRPFEDSFALLRANETDYTYSAHPDVLNELVEGGVLDENTPDLAEVPEADIVACTVVCMGDEEKNKQIVSDLAELCSNFELLSPTTGVYDVVPVGWNKATALQHLCDLMGISLDAVCVFGDSENDVPMLKAVPNSVAVANSMPSAAEAARWHIGASVDDAVADALFEIAEASLAGRLPSFMQ</sequence>
<protein>
    <submittedName>
        <fullName evidence="1">HAD family phosphatase</fullName>
    </submittedName>
</protein>
<dbReference type="InterPro" id="IPR036412">
    <property type="entry name" value="HAD-like_sf"/>
</dbReference>
<dbReference type="Gene3D" id="3.30.1240.10">
    <property type="match status" value="1"/>
</dbReference>
<dbReference type="SFLD" id="SFLDG01140">
    <property type="entry name" value="C2.B:_Phosphomannomutase_and_P"/>
    <property type="match status" value="1"/>
</dbReference>
<dbReference type="GO" id="GO:0000287">
    <property type="term" value="F:magnesium ion binding"/>
    <property type="evidence" value="ECO:0007669"/>
    <property type="project" value="TreeGrafter"/>
</dbReference>
<dbReference type="Proteomes" id="UP000824078">
    <property type="component" value="Unassembled WGS sequence"/>
</dbReference>
<reference evidence="1" key="1">
    <citation type="submission" date="2020-10" db="EMBL/GenBank/DDBJ databases">
        <authorList>
            <person name="Gilroy R."/>
        </authorList>
    </citation>
    <scope>NUCLEOTIDE SEQUENCE</scope>
    <source>
        <strain evidence="1">ChiHjej12B11-29160</strain>
    </source>
</reference>
<dbReference type="EMBL" id="DVMQ01000018">
    <property type="protein sequence ID" value="HIU24749.1"/>
    <property type="molecule type" value="Genomic_DNA"/>
</dbReference>
<dbReference type="AlphaFoldDB" id="A0A9D1HYL5"/>
<comment type="caution">
    <text evidence="1">The sequence shown here is derived from an EMBL/GenBank/DDBJ whole genome shotgun (WGS) entry which is preliminary data.</text>
</comment>